<gene>
    <name evidence="10" type="ORF">ZOSMA_415G00140</name>
</gene>
<dbReference type="PROSITE" id="PS50216">
    <property type="entry name" value="DHHC"/>
    <property type="match status" value="1"/>
</dbReference>
<comment type="similarity">
    <text evidence="2 8">Belongs to the DHHC palmitoyltransferase family.</text>
</comment>
<evidence type="ECO:0000256" key="7">
    <source>
        <dbReference type="ARBA" id="ARBA00023315"/>
    </source>
</evidence>
<keyword evidence="3 8" id="KW-0808">Transferase</keyword>
<evidence type="ECO:0000256" key="5">
    <source>
        <dbReference type="ARBA" id="ARBA00022989"/>
    </source>
</evidence>
<feature type="transmembrane region" description="Helical" evidence="8">
    <location>
        <begin position="175"/>
        <end position="203"/>
    </location>
</feature>
<evidence type="ECO:0000256" key="1">
    <source>
        <dbReference type="ARBA" id="ARBA00004141"/>
    </source>
</evidence>
<dbReference type="EC" id="2.3.1.225" evidence="8"/>
<evidence type="ECO:0000313" key="10">
    <source>
        <dbReference type="EMBL" id="KMZ63340.1"/>
    </source>
</evidence>
<keyword evidence="11" id="KW-1185">Reference proteome</keyword>
<dbReference type="OrthoDB" id="331948at2759"/>
<dbReference type="OMA" id="FQTEHEY"/>
<feature type="domain" description="Palmitoyltransferase DHHC" evidence="9">
    <location>
        <begin position="92"/>
        <end position="212"/>
    </location>
</feature>
<dbReference type="InterPro" id="IPR039859">
    <property type="entry name" value="PFA4/ZDH16/20/ERF2-like"/>
</dbReference>
<dbReference type="GO" id="GO:0005794">
    <property type="term" value="C:Golgi apparatus"/>
    <property type="evidence" value="ECO:0000318"/>
    <property type="project" value="GO_Central"/>
</dbReference>
<comment type="domain">
    <text evidence="8">The DHHC domain is required for palmitoyltransferase activity.</text>
</comment>
<dbReference type="Pfam" id="PF01529">
    <property type="entry name" value="DHHC"/>
    <property type="match status" value="1"/>
</dbReference>
<evidence type="ECO:0000256" key="4">
    <source>
        <dbReference type="ARBA" id="ARBA00022692"/>
    </source>
</evidence>
<accession>A0A0K9P563</accession>
<keyword evidence="7 8" id="KW-0012">Acyltransferase</keyword>
<dbReference type="PANTHER" id="PTHR12246">
    <property type="entry name" value="PALMITOYLTRANSFERASE ZDHHC16"/>
    <property type="match status" value="1"/>
</dbReference>
<comment type="subcellular location">
    <subcellularLocation>
        <location evidence="1">Membrane</location>
        <topology evidence="1">Multi-pass membrane protein</topology>
    </subcellularLocation>
</comment>
<keyword evidence="4 8" id="KW-0812">Transmembrane</keyword>
<dbReference type="InterPro" id="IPR001594">
    <property type="entry name" value="Palmitoyltrfase_DHHC"/>
</dbReference>
<name>A0A0K9P563_ZOSMR</name>
<dbReference type="Proteomes" id="UP000036987">
    <property type="component" value="Unassembled WGS sequence"/>
</dbReference>
<dbReference type="STRING" id="29655.A0A0K9P563"/>
<protein>
    <recommendedName>
        <fullName evidence="8">S-acyltransferase</fullName>
        <ecNumber evidence="8">2.3.1.225</ecNumber>
    </recommendedName>
    <alternativeName>
        <fullName evidence="8">Palmitoyltransferase</fullName>
    </alternativeName>
</protein>
<reference evidence="11" key="1">
    <citation type="journal article" date="2016" name="Nature">
        <title>The genome of the seagrass Zostera marina reveals angiosperm adaptation to the sea.</title>
        <authorList>
            <person name="Olsen J.L."/>
            <person name="Rouze P."/>
            <person name="Verhelst B."/>
            <person name="Lin Y.-C."/>
            <person name="Bayer T."/>
            <person name="Collen J."/>
            <person name="Dattolo E."/>
            <person name="De Paoli E."/>
            <person name="Dittami S."/>
            <person name="Maumus F."/>
            <person name="Michel G."/>
            <person name="Kersting A."/>
            <person name="Lauritano C."/>
            <person name="Lohaus R."/>
            <person name="Toepel M."/>
            <person name="Tonon T."/>
            <person name="Vanneste K."/>
            <person name="Amirebrahimi M."/>
            <person name="Brakel J."/>
            <person name="Bostroem C."/>
            <person name="Chovatia M."/>
            <person name="Grimwood J."/>
            <person name="Jenkins J.W."/>
            <person name="Jueterbock A."/>
            <person name="Mraz A."/>
            <person name="Stam W.T."/>
            <person name="Tice H."/>
            <person name="Bornberg-Bauer E."/>
            <person name="Green P.J."/>
            <person name="Pearson G.A."/>
            <person name="Procaccini G."/>
            <person name="Duarte C.M."/>
            <person name="Schmutz J."/>
            <person name="Reusch T.B.H."/>
            <person name="Van de Peer Y."/>
        </authorList>
    </citation>
    <scope>NUCLEOTIDE SEQUENCE [LARGE SCALE GENOMIC DNA]</scope>
    <source>
        <strain evidence="11">cv. Finnish</strain>
    </source>
</reference>
<dbReference type="GO" id="GO:0016020">
    <property type="term" value="C:membrane"/>
    <property type="evidence" value="ECO:0007669"/>
    <property type="project" value="UniProtKB-SubCell"/>
</dbReference>
<feature type="transmembrane region" description="Helical" evidence="8">
    <location>
        <begin position="141"/>
        <end position="163"/>
    </location>
</feature>
<dbReference type="AlphaFoldDB" id="A0A0K9P563"/>
<feature type="transmembrane region" description="Helical" evidence="8">
    <location>
        <begin position="53"/>
        <end position="73"/>
    </location>
</feature>
<evidence type="ECO:0000313" key="11">
    <source>
        <dbReference type="Proteomes" id="UP000036987"/>
    </source>
</evidence>
<keyword evidence="6 8" id="KW-0472">Membrane</keyword>
<comment type="caution">
    <text evidence="10">The sequence shown here is derived from an EMBL/GenBank/DDBJ whole genome shotgun (WGS) entry which is preliminary data.</text>
</comment>
<dbReference type="GO" id="GO:0006612">
    <property type="term" value="P:protein targeting to membrane"/>
    <property type="evidence" value="ECO:0000318"/>
    <property type="project" value="GO_Central"/>
</dbReference>
<evidence type="ECO:0000256" key="8">
    <source>
        <dbReference type="RuleBase" id="RU079119"/>
    </source>
</evidence>
<evidence type="ECO:0000256" key="6">
    <source>
        <dbReference type="ARBA" id="ARBA00023136"/>
    </source>
</evidence>
<dbReference type="GO" id="GO:0005783">
    <property type="term" value="C:endoplasmic reticulum"/>
    <property type="evidence" value="ECO:0000318"/>
    <property type="project" value="GO_Central"/>
</dbReference>
<sequence length="272" mass="31414">MVKSMEPAKGEGIRRLFSIQVFTAITLMTFVYSVTVFVFLFDTFGPDGSVLHTVLFTFFGGMSFISFIAAVLIDPGRVPDSFYTEIEDPVIQKSKKYCDRCLTHKPSRAHHCRVCKRCILKMDHHCGWINNCVGYRNYKPFIIFVLYATISLIYSLVIFVLNLNQIDRSFDRSQTILYVSFCSIDVLLIIILGTLLGWHIYLISRNLTTIEYRGEVRAIWLAKKSGEKYKHPYNVGVWKNITMVLGSSMLKWFWPLAVDHLKDGTEFSIYHD</sequence>
<evidence type="ECO:0000256" key="3">
    <source>
        <dbReference type="ARBA" id="ARBA00022679"/>
    </source>
</evidence>
<evidence type="ECO:0000259" key="9">
    <source>
        <dbReference type="Pfam" id="PF01529"/>
    </source>
</evidence>
<dbReference type="EMBL" id="LFYR01001248">
    <property type="protein sequence ID" value="KMZ63340.1"/>
    <property type="molecule type" value="Genomic_DNA"/>
</dbReference>
<proteinExistence type="inferred from homology"/>
<evidence type="ECO:0000256" key="2">
    <source>
        <dbReference type="ARBA" id="ARBA00008574"/>
    </source>
</evidence>
<keyword evidence="5 8" id="KW-1133">Transmembrane helix</keyword>
<organism evidence="10 11">
    <name type="scientific">Zostera marina</name>
    <name type="common">Eelgrass</name>
    <dbReference type="NCBI Taxonomy" id="29655"/>
    <lineage>
        <taxon>Eukaryota</taxon>
        <taxon>Viridiplantae</taxon>
        <taxon>Streptophyta</taxon>
        <taxon>Embryophyta</taxon>
        <taxon>Tracheophyta</taxon>
        <taxon>Spermatophyta</taxon>
        <taxon>Magnoliopsida</taxon>
        <taxon>Liliopsida</taxon>
        <taxon>Zosteraceae</taxon>
        <taxon>Zostera</taxon>
    </lineage>
</organism>
<comment type="catalytic activity">
    <reaction evidence="8">
        <text>L-cysteinyl-[protein] + hexadecanoyl-CoA = S-hexadecanoyl-L-cysteinyl-[protein] + CoA</text>
        <dbReference type="Rhea" id="RHEA:36683"/>
        <dbReference type="Rhea" id="RHEA-COMP:10131"/>
        <dbReference type="Rhea" id="RHEA-COMP:11032"/>
        <dbReference type="ChEBI" id="CHEBI:29950"/>
        <dbReference type="ChEBI" id="CHEBI:57287"/>
        <dbReference type="ChEBI" id="CHEBI:57379"/>
        <dbReference type="ChEBI" id="CHEBI:74151"/>
        <dbReference type="EC" id="2.3.1.225"/>
    </reaction>
</comment>
<feature type="transmembrane region" description="Helical" evidence="8">
    <location>
        <begin position="21"/>
        <end position="41"/>
    </location>
</feature>
<dbReference type="GO" id="GO:0019706">
    <property type="term" value="F:protein-cysteine S-palmitoyltransferase activity"/>
    <property type="evidence" value="ECO:0000318"/>
    <property type="project" value="GO_Central"/>
</dbReference>